<dbReference type="OrthoDB" id="240747at2"/>
<gene>
    <name evidence="2" type="ORF">Pla52o_54300</name>
</gene>
<comment type="caution">
    <text evidence="2">The sequence shown here is derived from an EMBL/GenBank/DDBJ whole genome shotgun (WGS) entry which is preliminary data.</text>
</comment>
<accession>A0A5C6BXR6</accession>
<organism evidence="2 3">
    <name type="scientific">Novipirellula galeiformis</name>
    <dbReference type="NCBI Taxonomy" id="2528004"/>
    <lineage>
        <taxon>Bacteria</taxon>
        <taxon>Pseudomonadati</taxon>
        <taxon>Planctomycetota</taxon>
        <taxon>Planctomycetia</taxon>
        <taxon>Pirellulales</taxon>
        <taxon>Pirellulaceae</taxon>
        <taxon>Novipirellula</taxon>
    </lineage>
</organism>
<protein>
    <submittedName>
        <fullName evidence="2">Uncharacterized protein</fullName>
    </submittedName>
</protein>
<reference evidence="2 3" key="1">
    <citation type="submission" date="2019-02" db="EMBL/GenBank/DDBJ databases">
        <title>Deep-cultivation of Planctomycetes and their phenomic and genomic characterization uncovers novel biology.</title>
        <authorList>
            <person name="Wiegand S."/>
            <person name="Jogler M."/>
            <person name="Boedeker C."/>
            <person name="Pinto D."/>
            <person name="Vollmers J."/>
            <person name="Rivas-Marin E."/>
            <person name="Kohn T."/>
            <person name="Peeters S.H."/>
            <person name="Heuer A."/>
            <person name="Rast P."/>
            <person name="Oberbeckmann S."/>
            <person name="Bunk B."/>
            <person name="Jeske O."/>
            <person name="Meyerdierks A."/>
            <person name="Storesund J.E."/>
            <person name="Kallscheuer N."/>
            <person name="Luecker S."/>
            <person name="Lage O.M."/>
            <person name="Pohl T."/>
            <person name="Merkel B.J."/>
            <person name="Hornburger P."/>
            <person name="Mueller R.-W."/>
            <person name="Bruemmer F."/>
            <person name="Labrenz M."/>
            <person name="Spormann A.M."/>
            <person name="Op Den Camp H."/>
            <person name="Overmann J."/>
            <person name="Amann R."/>
            <person name="Jetten M.S.M."/>
            <person name="Mascher T."/>
            <person name="Medema M.H."/>
            <person name="Devos D.P."/>
            <person name="Kaster A.-K."/>
            <person name="Ovreas L."/>
            <person name="Rohde M."/>
            <person name="Galperin M.Y."/>
            <person name="Jogler C."/>
        </authorList>
    </citation>
    <scope>NUCLEOTIDE SEQUENCE [LARGE SCALE GENOMIC DNA]</scope>
    <source>
        <strain evidence="2 3">Pla52o</strain>
    </source>
</reference>
<evidence type="ECO:0000256" key="1">
    <source>
        <dbReference type="SAM" id="MobiDB-lite"/>
    </source>
</evidence>
<sequence>MTSFLWPIGTILRVAFYPLLLLGVSVGDAAEAIQDTGDAPAAIAETPQANATVPVKPVAAANATPSSTAAASKLSDASEVEETPWDFSPYKVLVWVVSSDPDVDAKTIREPLQTFLDRDFSAIWRMDVANAPPAVANAAQRNLDAMTFESITASDPVVAVKRDHADAVRLRVAANVGEIIKDVYATPGRIEEVQRRAAEIGNESIEGIQAKLRSVDGDAIAVSKKWEDPATEALLVSRGMALLLEKPEAKIITMPLSGLVIEAIDSYDKIFVVRVEKKVAPFKVSVVELDTLMRHFGPVATQSFLETSEMPVAIGGAMVQAFAPVLRIENAGQKNAEGRLRAGGLILDDTSPAMIHVGDVLEPMTRKNDRNGNPIQIGPIDWAYLLVTEQEGPIMKMDFHAGRAGGLQGRSNKRTFRMALRVRSFGKSTLLRLHAQKDPDFPLIGYEIYDRNLESGEMAFVGRTDWNGRLTIDATDSPLHLLYVKNGGAVLARLPIVPGFKPRVVADLSGDDMRLQAEAYIRGVQNAIIDLVAIRELLAARVRLRLRNGEMDEARDLLFALREQPTHERISEDMDKKLTAFLNDPGAKNPNQRRKIDEMFSQTQDLLSKQITPAKVRALEEDVIAATKNGGRLPPEKKDDDTVSAVDTTKASK</sequence>
<dbReference type="AlphaFoldDB" id="A0A5C6BXR6"/>
<evidence type="ECO:0000313" key="3">
    <source>
        <dbReference type="Proteomes" id="UP000316304"/>
    </source>
</evidence>
<dbReference type="Proteomes" id="UP000316304">
    <property type="component" value="Unassembled WGS sequence"/>
</dbReference>
<proteinExistence type="predicted"/>
<evidence type="ECO:0000313" key="2">
    <source>
        <dbReference type="EMBL" id="TWU17093.1"/>
    </source>
</evidence>
<dbReference type="RefSeq" id="WP_146597342.1">
    <property type="nucleotide sequence ID" value="NZ_SJPT01000015.1"/>
</dbReference>
<name>A0A5C6BXR6_9BACT</name>
<keyword evidence="3" id="KW-1185">Reference proteome</keyword>
<dbReference type="EMBL" id="SJPT01000015">
    <property type="protein sequence ID" value="TWU17093.1"/>
    <property type="molecule type" value="Genomic_DNA"/>
</dbReference>
<feature type="region of interest" description="Disordered" evidence="1">
    <location>
        <begin position="627"/>
        <end position="653"/>
    </location>
</feature>